<feature type="domain" description="Cytochrome c assembly protein" evidence="7">
    <location>
        <begin position="71"/>
        <end position="301"/>
    </location>
</feature>
<dbReference type="InterPro" id="IPR017562">
    <property type="entry name" value="Cyt_c_biogenesis_CcsA"/>
</dbReference>
<dbReference type="HAMAP" id="MF_01391">
    <property type="entry name" value="CytC_CcsA"/>
    <property type="match status" value="1"/>
</dbReference>
<dbReference type="GO" id="GO:0009535">
    <property type="term" value="C:chloroplast thylakoid membrane"/>
    <property type="evidence" value="ECO:0007669"/>
    <property type="project" value="UniProtKB-SubCell"/>
</dbReference>
<reference evidence="8" key="2">
    <citation type="journal article" date="2005" name="BMC Biol.">
        <title>The complete chloroplast DNA sequences of the charophycean green algae Staurastrum and Zygnema reveal that the chloroplast genome underwent extensive changes during the evolution of the Zygnematales.</title>
        <authorList>
            <person name="Turmel M."/>
            <person name="Otis C."/>
            <person name="Lemieux C."/>
        </authorList>
    </citation>
    <scope>NUCLEOTIDE SEQUENCE</scope>
</reference>
<evidence type="ECO:0000313" key="8">
    <source>
        <dbReference type="EMBL" id="AAX45801.1"/>
    </source>
</evidence>
<feature type="transmembrane region" description="Helical" evidence="6">
    <location>
        <begin position="71"/>
        <end position="91"/>
    </location>
</feature>
<evidence type="ECO:0000256" key="6">
    <source>
        <dbReference type="HAMAP-Rule" id="MF_01391"/>
    </source>
</evidence>
<accession>Q32RK8</accession>
<keyword evidence="5 6" id="KW-0472">Membrane</keyword>
<keyword evidence="4 6" id="KW-1133">Transmembrane helix</keyword>
<feature type="transmembrane region" description="Helical" evidence="6">
    <location>
        <begin position="139"/>
        <end position="165"/>
    </location>
</feature>
<feature type="transmembrane region" description="Helical" evidence="6">
    <location>
        <begin position="12"/>
        <end position="29"/>
    </location>
</feature>
<keyword evidence="6" id="KW-0793">Thylakoid</keyword>
<evidence type="ECO:0000256" key="2">
    <source>
        <dbReference type="ARBA" id="ARBA00022692"/>
    </source>
</evidence>
<feature type="transmembrane region" description="Helical" evidence="6">
    <location>
        <begin position="249"/>
        <end position="264"/>
    </location>
</feature>
<feature type="transmembrane region" description="Helical" evidence="6">
    <location>
        <begin position="98"/>
        <end position="119"/>
    </location>
</feature>
<evidence type="ECO:0000256" key="4">
    <source>
        <dbReference type="ARBA" id="ARBA00022989"/>
    </source>
</evidence>
<keyword evidence="8" id="KW-0934">Plastid</keyword>
<evidence type="ECO:0000256" key="5">
    <source>
        <dbReference type="ARBA" id="ARBA00023136"/>
    </source>
</evidence>
<dbReference type="GO" id="GO:0020037">
    <property type="term" value="F:heme binding"/>
    <property type="evidence" value="ECO:0007669"/>
    <property type="project" value="InterPro"/>
</dbReference>
<dbReference type="GeneID" id="4108261"/>
<dbReference type="PANTHER" id="PTHR30071">
    <property type="entry name" value="HEME EXPORTER PROTEIN C"/>
    <property type="match status" value="1"/>
</dbReference>
<sequence length="307" mass="35184">MQMKIMIIEPMWSELCLITLFITTLLYWAKIVFSEVTYLSFLARLGIVCANGLLAILLIERWLSSGHLPFSNLYESFVLLTWNLTFLHVVLEKRIQNEWLGAIIAPSALLMQAFATIALPVEMKQSIFLVPALQSNWLAMHVSMMILSYGALLFGSLLAITLLIVAYKYIEIDNQNVRTDSVLSNSYNIQMQENWFLDVRRMCLIDQLDYWSYRAIGIGFILLTIGIISGAVWANEAWGSYWNWDPKETWALITWLIFAIYLHTRMVKGWNGQKSAVVATVGLCLVWTCYLGVNLLAKGLHTYGWFQ</sequence>
<organism evidence="8">
    <name type="scientific">Zygnema circumcarinatum</name>
    <name type="common">Green alga</name>
    <dbReference type="NCBI Taxonomy" id="35869"/>
    <lineage>
        <taxon>Eukaryota</taxon>
        <taxon>Viridiplantae</taxon>
        <taxon>Streptophyta</taxon>
        <taxon>Zygnematophyceae</taxon>
        <taxon>Zygnematophycidae</taxon>
        <taxon>Zygnematales</taxon>
        <taxon>Zygnemataceae</taxon>
        <taxon>Zygnema</taxon>
    </lineage>
</organism>
<dbReference type="InterPro" id="IPR045062">
    <property type="entry name" value="Cyt_c_biogenesis_CcsA/CcmC"/>
</dbReference>
<evidence type="ECO:0000256" key="1">
    <source>
        <dbReference type="ARBA" id="ARBA00004141"/>
    </source>
</evidence>
<dbReference type="InterPro" id="IPR002541">
    <property type="entry name" value="Cyt_c_assembly"/>
</dbReference>
<reference evidence="8" key="1">
    <citation type="journal article" date="2002" name="J. Phycol.">
        <title>Phylogenetic relationships among streptophytes as inferred from chloroplast small and large subunit rRNA gene sequences.</title>
        <authorList>
            <person name="Turmel M."/>
            <person name="Ehara M."/>
            <person name="Otis C."/>
            <person name="Lemieux C."/>
        </authorList>
    </citation>
    <scope>NUCLEOTIDE SEQUENCE</scope>
</reference>
<dbReference type="EMBL" id="AY958086">
    <property type="protein sequence ID" value="AAX45801.1"/>
    <property type="molecule type" value="Genomic_DNA"/>
</dbReference>
<evidence type="ECO:0000256" key="3">
    <source>
        <dbReference type="ARBA" id="ARBA00022748"/>
    </source>
</evidence>
<gene>
    <name evidence="6 8" type="primary">ccsA</name>
</gene>
<keyword evidence="8" id="KW-0150">Chloroplast</keyword>
<keyword evidence="3 6" id="KW-0201">Cytochrome c-type biogenesis</keyword>
<feature type="transmembrane region" description="Helical" evidence="6">
    <location>
        <begin position="41"/>
        <end position="59"/>
    </location>
</feature>
<dbReference type="Pfam" id="PF01578">
    <property type="entry name" value="Cytochrom_C_asm"/>
    <property type="match status" value="1"/>
</dbReference>
<protein>
    <recommendedName>
        <fullName evidence="6">Cytochrome c biogenesis protein CcsA</fullName>
    </recommendedName>
</protein>
<dbReference type="NCBIfam" id="TIGR03144">
    <property type="entry name" value="cytochr_II_ccsB"/>
    <property type="match status" value="1"/>
</dbReference>
<dbReference type="RefSeq" id="YP_636518.3">
    <property type="nucleotide sequence ID" value="NC_008117.1"/>
</dbReference>
<geneLocation type="chloroplast" evidence="8"/>
<dbReference type="PANTHER" id="PTHR30071:SF1">
    <property type="entry name" value="CYTOCHROME B_B6 PROTEIN-RELATED"/>
    <property type="match status" value="1"/>
</dbReference>
<comment type="similarity">
    <text evidence="6">Belongs to the CcmF/CycK/Ccl1/NrfE/CcsA family.</text>
</comment>
<proteinExistence type="inferred from homology"/>
<comment type="subcellular location">
    <subcellularLocation>
        <location evidence="1">Membrane</location>
        <topology evidence="1">Multi-pass membrane protein</topology>
    </subcellularLocation>
    <subcellularLocation>
        <location evidence="6">Plastid</location>
        <location evidence="6">Chloroplast thylakoid membrane</location>
        <topology evidence="6">Multi-pass membrane protein</topology>
    </subcellularLocation>
</comment>
<feature type="transmembrane region" description="Helical" evidence="6">
    <location>
        <begin position="276"/>
        <end position="297"/>
    </location>
</feature>
<name>Q32RK8_ZYGCR</name>
<dbReference type="GO" id="GO:0005886">
    <property type="term" value="C:plasma membrane"/>
    <property type="evidence" value="ECO:0007669"/>
    <property type="project" value="TreeGrafter"/>
</dbReference>
<comment type="function">
    <text evidence="6">Required during biogenesis of c-type cytochromes (cytochrome c6 and cytochrome f) at the step of heme attachment.</text>
</comment>
<keyword evidence="2 6" id="KW-0812">Transmembrane</keyword>
<evidence type="ECO:0000259" key="7">
    <source>
        <dbReference type="Pfam" id="PF01578"/>
    </source>
</evidence>
<comment type="subunit">
    <text evidence="6">May interact with Ccs1.</text>
</comment>
<dbReference type="AlphaFoldDB" id="Q32RK8"/>
<dbReference type="GO" id="GO:0017004">
    <property type="term" value="P:cytochrome complex assembly"/>
    <property type="evidence" value="ECO:0007669"/>
    <property type="project" value="UniProtKB-UniRule"/>
</dbReference>
<feature type="transmembrane region" description="Helical" evidence="6">
    <location>
        <begin position="211"/>
        <end position="234"/>
    </location>
</feature>